<evidence type="ECO:0000313" key="1">
    <source>
        <dbReference type="EMBL" id="CAG8545768.1"/>
    </source>
</evidence>
<keyword evidence="2" id="KW-1185">Reference proteome</keyword>
<proteinExistence type="predicted"/>
<name>A0A9N9AW96_FUNMO</name>
<evidence type="ECO:0000313" key="2">
    <source>
        <dbReference type="Proteomes" id="UP000789375"/>
    </source>
</evidence>
<protein>
    <submittedName>
        <fullName evidence="1">4388_t:CDS:1</fullName>
    </submittedName>
</protein>
<dbReference type="AlphaFoldDB" id="A0A9N9AW96"/>
<accession>A0A9N9AW96</accession>
<organism evidence="1 2">
    <name type="scientific">Funneliformis mosseae</name>
    <name type="common">Endomycorrhizal fungus</name>
    <name type="synonym">Glomus mosseae</name>
    <dbReference type="NCBI Taxonomy" id="27381"/>
    <lineage>
        <taxon>Eukaryota</taxon>
        <taxon>Fungi</taxon>
        <taxon>Fungi incertae sedis</taxon>
        <taxon>Mucoromycota</taxon>
        <taxon>Glomeromycotina</taxon>
        <taxon>Glomeromycetes</taxon>
        <taxon>Glomerales</taxon>
        <taxon>Glomeraceae</taxon>
        <taxon>Funneliformis</taxon>
    </lineage>
</organism>
<sequence>MNKEEADKAFEVFSEDLFFVSGMKISKEIIHSLTPVTGLKFEFFNGSTTYSSNDSITYSSNSSITYSFNAQAEAEISINTNSPAQIEFINTDPSV</sequence>
<gene>
    <name evidence="1" type="ORF">FMOSSE_LOCUS6208</name>
</gene>
<comment type="caution">
    <text evidence="1">The sequence shown here is derived from an EMBL/GenBank/DDBJ whole genome shotgun (WGS) entry which is preliminary data.</text>
</comment>
<dbReference type="Proteomes" id="UP000789375">
    <property type="component" value="Unassembled WGS sequence"/>
</dbReference>
<dbReference type="EMBL" id="CAJVPP010001279">
    <property type="protein sequence ID" value="CAG8545768.1"/>
    <property type="molecule type" value="Genomic_DNA"/>
</dbReference>
<reference evidence="1" key="1">
    <citation type="submission" date="2021-06" db="EMBL/GenBank/DDBJ databases">
        <authorList>
            <person name="Kallberg Y."/>
            <person name="Tangrot J."/>
            <person name="Rosling A."/>
        </authorList>
    </citation>
    <scope>NUCLEOTIDE SEQUENCE</scope>
    <source>
        <strain evidence="1">87-6 pot B 2015</strain>
    </source>
</reference>